<dbReference type="VEuPathDB" id="VectorBase:GPAI008198"/>
<dbReference type="Proteomes" id="UP000092445">
    <property type="component" value="Unassembled WGS sequence"/>
</dbReference>
<reference evidence="2" key="2">
    <citation type="submission" date="2020-05" db="UniProtKB">
        <authorList>
            <consortium name="EnsemblMetazoa"/>
        </authorList>
    </citation>
    <scope>IDENTIFICATION</scope>
    <source>
        <strain evidence="2">IAEA</strain>
    </source>
</reference>
<keyword evidence="3" id="KW-1185">Reference proteome</keyword>
<organism evidence="2 3">
    <name type="scientific">Glossina pallidipes</name>
    <name type="common">Tsetse fly</name>
    <dbReference type="NCBI Taxonomy" id="7398"/>
    <lineage>
        <taxon>Eukaryota</taxon>
        <taxon>Metazoa</taxon>
        <taxon>Ecdysozoa</taxon>
        <taxon>Arthropoda</taxon>
        <taxon>Hexapoda</taxon>
        <taxon>Insecta</taxon>
        <taxon>Pterygota</taxon>
        <taxon>Neoptera</taxon>
        <taxon>Endopterygota</taxon>
        <taxon>Diptera</taxon>
        <taxon>Brachycera</taxon>
        <taxon>Muscomorpha</taxon>
        <taxon>Hippoboscoidea</taxon>
        <taxon>Glossinidae</taxon>
        <taxon>Glossina</taxon>
    </lineage>
</organism>
<dbReference type="AlphaFoldDB" id="A0A1A9ZA02"/>
<dbReference type="EnsemblMetazoa" id="GPAI008198-RA">
    <property type="protein sequence ID" value="GPAI008198-PA"/>
    <property type="gene ID" value="GPAI008198"/>
</dbReference>
<accession>A0A1A9ZA02</accession>
<sequence length="215" mass="23724">MFTLKTTAPCSVELSLHSTQRNGRSISSSLCVVHANSKNALFHFSIKGKKDTHRGRQTSKTKSSAKLKLIKDISPDAHFYDIYDVHFWILQCTFGHTVIILVAAVTLVDVEVSAIPMLTPRPFNEPDEFVHAPLLVEFEAEVDVEVVDDDLVAVPPPPPPTPPPPPPLPTTPATPLPKLFFEALRSANMISLIGQTKEQQPPPSPFVYINIVINF</sequence>
<evidence type="ECO:0000256" key="1">
    <source>
        <dbReference type="SAM" id="MobiDB-lite"/>
    </source>
</evidence>
<feature type="region of interest" description="Disordered" evidence="1">
    <location>
        <begin position="151"/>
        <end position="172"/>
    </location>
</feature>
<feature type="compositionally biased region" description="Pro residues" evidence="1">
    <location>
        <begin position="154"/>
        <end position="172"/>
    </location>
</feature>
<evidence type="ECO:0000313" key="2">
    <source>
        <dbReference type="EnsemblMetazoa" id="GPAI008198-PA"/>
    </source>
</evidence>
<evidence type="ECO:0000313" key="3">
    <source>
        <dbReference type="Proteomes" id="UP000092445"/>
    </source>
</evidence>
<protein>
    <submittedName>
        <fullName evidence="2">Uncharacterized protein</fullName>
    </submittedName>
</protein>
<reference evidence="3" key="1">
    <citation type="submission" date="2014-03" db="EMBL/GenBank/DDBJ databases">
        <authorList>
            <person name="Aksoy S."/>
            <person name="Warren W."/>
            <person name="Wilson R.K."/>
        </authorList>
    </citation>
    <scope>NUCLEOTIDE SEQUENCE [LARGE SCALE GENOMIC DNA]</scope>
    <source>
        <strain evidence="3">IAEA</strain>
    </source>
</reference>
<proteinExistence type="predicted"/>
<name>A0A1A9ZA02_GLOPL</name>